<sequence>MAATLGHLHTTTAHTHLDRPSILLCDKLAARGGHKEVHVGPQTSEILQLGILEFILVFLMESQSRASFFF</sequence>
<reference evidence="1 2" key="1">
    <citation type="submission" date="2019-11" db="EMBL/GenBank/DDBJ databases">
        <title>Whole genome sequence of Oryza granulata.</title>
        <authorList>
            <person name="Li W."/>
        </authorList>
    </citation>
    <scope>NUCLEOTIDE SEQUENCE [LARGE SCALE GENOMIC DNA]</scope>
    <source>
        <strain evidence="2">cv. Menghai</strain>
        <tissue evidence="1">Leaf</tissue>
    </source>
</reference>
<accession>A0A6G1D7U1</accession>
<protein>
    <submittedName>
        <fullName evidence="1">Uncharacterized protein</fullName>
    </submittedName>
</protein>
<keyword evidence="2" id="KW-1185">Reference proteome</keyword>
<dbReference type="EMBL" id="SPHZ02000007">
    <property type="protein sequence ID" value="KAF0908491.1"/>
    <property type="molecule type" value="Genomic_DNA"/>
</dbReference>
<organism evidence="1 2">
    <name type="scientific">Oryza meyeriana var. granulata</name>
    <dbReference type="NCBI Taxonomy" id="110450"/>
    <lineage>
        <taxon>Eukaryota</taxon>
        <taxon>Viridiplantae</taxon>
        <taxon>Streptophyta</taxon>
        <taxon>Embryophyta</taxon>
        <taxon>Tracheophyta</taxon>
        <taxon>Spermatophyta</taxon>
        <taxon>Magnoliopsida</taxon>
        <taxon>Liliopsida</taxon>
        <taxon>Poales</taxon>
        <taxon>Poaceae</taxon>
        <taxon>BOP clade</taxon>
        <taxon>Oryzoideae</taxon>
        <taxon>Oryzeae</taxon>
        <taxon>Oryzinae</taxon>
        <taxon>Oryza</taxon>
        <taxon>Oryza meyeriana</taxon>
    </lineage>
</organism>
<dbReference type="AlphaFoldDB" id="A0A6G1D7U1"/>
<dbReference type="Proteomes" id="UP000479710">
    <property type="component" value="Unassembled WGS sequence"/>
</dbReference>
<proteinExistence type="predicted"/>
<evidence type="ECO:0000313" key="1">
    <source>
        <dbReference type="EMBL" id="KAF0908491.1"/>
    </source>
</evidence>
<comment type="caution">
    <text evidence="1">The sequence shown here is derived from an EMBL/GenBank/DDBJ whole genome shotgun (WGS) entry which is preliminary data.</text>
</comment>
<evidence type="ECO:0000313" key="2">
    <source>
        <dbReference type="Proteomes" id="UP000479710"/>
    </source>
</evidence>
<gene>
    <name evidence="1" type="ORF">E2562_025453</name>
</gene>
<name>A0A6G1D7U1_9ORYZ</name>